<organism evidence="1 2">
    <name type="scientific">Alkalimarinus alittae</name>
    <dbReference type="NCBI Taxonomy" id="2961619"/>
    <lineage>
        <taxon>Bacteria</taxon>
        <taxon>Pseudomonadati</taxon>
        <taxon>Pseudomonadota</taxon>
        <taxon>Gammaproteobacteria</taxon>
        <taxon>Alteromonadales</taxon>
        <taxon>Alteromonadaceae</taxon>
        <taxon>Alkalimarinus</taxon>
    </lineage>
</organism>
<dbReference type="Proteomes" id="UP001163739">
    <property type="component" value="Chromosome"/>
</dbReference>
<gene>
    <name evidence="1" type="ORF">NKI27_07740</name>
</gene>
<accession>A0ABY6N665</accession>
<name>A0ABY6N665_9ALTE</name>
<proteinExistence type="predicted"/>
<sequence>MANVEITHIGLETLYYLEQYMVEFISEPELLTEQLLDIAADKLAKHPEIRPVCPELEHIGVFDYLQLTIDSGYKILYRYDKPTDTVFVTAFMRAKQNAEKLLLRFALLP</sequence>
<reference evidence="1" key="1">
    <citation type="submission" date="2022-06" db="EMBL/GenBank/DDBJ databases">
        <title>Alkalimarinus sp. nov., isolated from gut of a Alitta virens.</title>
        <authorList>
            <person name="Yang A.I."/>
            <person name="Shin N.-R."/>
        </authorList>
    </citation>
    <scope>NUCLEOTIDE SEQUENCE</scope>
    <source>
        <strain evidence="1">A2M4</strain>
    </source>
</reference>
<dbReference type="EMBL" id="CP100390">
    <property type="protein sequence ID" value="UZE97618.1"/>
    <property type="molecule type" value="Genomic_DNA"/>
</dbReference>
<evidence type="ECO:0000313" key="1">
    <source>
        <dbReference type="EMBL" id="UZE97618.1"/>
    </source>
</evidence>
<evidence type="ECO:0008006" key="3">
    <source>
        <dbReference type="Google" id="ProtNLM"/>
    </source>
</evidence>
<evidence type="ECO:0000313" key="2">
    <source>
        <dbReference type="Proteomes" id="UP001163739"/>
    </source>
</evidence>
<keyword evidence="2" id="KW-1185">Reference proteome</keyword>
<dbReference type="RefSeq" id="WP_265049093.1">
    <property type="nucleotide sequence ID" value="NZ_CP100390.1"/>
</dbReference>
<protein>
    <recommendedName>
        <fullName evidence="3">Type II toxin-antitoxin system RelE/ParE family toxin</fullName>
    </recommendedName>
</protein>